<gene>
    <name evidence="1" type="ordered locus">CA_C1906</name>
</gene>
<protein>
    <submittedName>
        <fullName evidence="1">Uncharacterized protein</fullName>
    </submittedName>
</protein>
<dbReference type="Proteomes" id="UP000000814">
    <property type="component" value="Chromosome"/>
</dbReference>
<organism evidence="1 2">
    <name type="scientific">Clostridium acetobutylicum (strain ATCC 824 / DSM 792 / JCM 1419 / IAM 19013 / LMG 5710 / NBRC 13948 / NRRL B-527 / VKM B-1787 / 2291 / W)</name>
    <dbReference type="NCBI Taxonomy" id="272562"/>
    <lineage>
        <taxon>Bacteria</taxon>
        <taxon>Bacillati</taxon>
        <taxon>Bacillota</taxon>
        <taxon>Clostridia</taxon>
        <taxon>Eubacteriales</taxon>
        <taxon>Clostridiaceae</taxon>
        <taxon>Clostridium</taxon>
    </lineage>
</organism>
<dbReference type="AlphaFoldDB" id="Q97HV1"/>
<keyword evidence="2" id="KW-1185">Reference proteome</keyword>
<dbReference type="HOGENOM" id="CLU_2823354_0_0_9"/>
<accession>Q97HV1</accession>
<reference evidence="1 2" key="1">
    <citation type="journal article" date="2001" name="J. Bacteriol.">
        <title>Genome sequence and comparative analysis of the solvent-producing bacterium Clostridium acetobutylicum.</title>
        <authorList>
            <person name="Nolling J."/>
            <person name="Breton G."/>
            <person name="Omelchenko M.V."/>
            <person name="Makarova K.S."/>
            <person name="Zeng Q."/>
            <person name="Gibson R."/>
            <person name="Lee H.M."/>
            <person name="Dubois J."/>
            <person name="Qiu D."/>
            <person name="Hitti J."/>
            <person name="Wolf Y.I."/>
            <person name="Tatusov R.L."/>
            <person name="Sabathe F."/>
            <person name="Doucette-Stamm L."/>
            <person name="Soucaille P."/>
            <person name="Daly M.J."/>
            <person name="Bennett G.N."/>
            <person name="Koonin E.V."/>
            <person name="Smith D.R."/>
        </authorList>
    </citation>
    <scope>NUCLEOTIDE SEQUENCE [LARGE SCALE GENOMIC DNA]</scope>
    <source>
        <strain evidence="2">ATCC 824 / DSM 792 / JCM 1419 / LMG 5710 / VKM B-1787</strain>
    </source>
</reference>
<sequence length="66" mass="7724">MSNPVMCLKDTCFLRLNCHRFLSKPEMQQSYGAFENCDLQTNYKSYWAKDKERPANVQCVICGRIV</sequence>
<dbReference type="STRING" id="272562.CA_C1906"/>
<name>Q97HV1_CLOAB</name>
<dbReference type="RefSeq" id="WP_010965210.1">
    <property type="nucleotide sequence ID" value="NC_003030.1"/>
</dbReference>
<dbReference type="GeneID" id="44998395"/>
<evidence type="ECO:0000313" key="1">
    <source>
        <dbReference type="EMBL" id="AAK79869.1"/>
    </source>
</evidence>
<proteinExistence type="predicted"/>
<dbReference type="EMBL" id="AE001437">
    <property type="protein sequence ID" value="AAK79869.1"/>
    <property type="molecule type" value="Genomic_DNA"/>
</dbReference>
<evidence type="ECO:0000313" key="2">
    <source>
        <dbReference type="Proteomes" id="UP000000814"/>
    </source>
</evidence>
<dbReference type="PIR" id="B97135">
    <property type="entry name" value="B97135"/>
</dbReference>
<dbReference type="KEGG" id="cac:CA_C1906"/>